<protein>
    <recommendedName>
        <fullName evidence="7">Palmitoyltransferase</fullName>
        <ecNumber evidence="7">2.3.1.225</ecNumber>
    </recommendedName>
</protein>
<keyword evidence="6 7" id="KW-0012">Acyltransferase</keyword>
<dbReference type="PANTHER" id="PTHR12246">
    <property type="entry name" value="PALMITOYLTRANSFERASE ZDHHC16"/>
    <property type="match status" value="1"/>
</dbReference>
<reference evidence="9" key="2">
    <citation type="submission" date="2021-09" db="EMBL/GenBank/DDBJ databases">
        <authorList>
            <person name="Jia N."/>
            <person name="Wang J."/>
            <person name="Shi W."/>
            <person name="Du L."/>
            <person name="Sun Y."/>
            <person name="Zhan W."/>
            <person name="Jiang J."/>
            <person name="Wang Q."/>
            <person name="Zhang B."/>
            <person name="Ji P."/>
            <person name="Sakyi L.B."/>
            <person name="Cui X."/>
            <person name="Yuan T."/>
            <person name="Jiang B."/>
            <person name="Yang W."/>
            <person name="Lam T.T.-Y."/>
            <person name="Chang Q."/>
            <person name="Ding S."/>
            <person name="Wang X."/>
            <person name="Zhu J."/>
            <person name="Ruan X."/>
            <person name="Zhao L."/>
            <person name="Wei J."/>
            <person name="Que T."/>
            <person name="Du C."/>
            <person name="Cheng J."/>
            <person name="Dai P."/>
            <person name="Han X."/>
            <person name="Huang E."/>
            <person name="Gao Y."/>
            <person name="Liu J."/>
            <person name="Shao H."/>
            <person name="Ye R."/>
            <person name="Li L."/>
            <person name="Wei W."/>
            <person name="Wang X."/>
            <person name="Wang C."/>
            <person name="Huo Q."/>
            <person name="Li W."/>
            <person name="Guo W."/>
            <person name="Chen H."/>
            <person name="Chen S."/>
            <person name="Zhou L."/>
            <person name="Zhou L."/>
            <person name="Ni X."/>
            <person name="Tian J."/>
            <person name="Zhou Y."/>
            <person name="Sheng Y."/>
            <person name="Liu T."/>
            <person name="Pan Y."/>
            <person name="Xia L."/>
            <person name="Li J."/>
            <person name="Zhao F."/>
            <person name="Cao W."/>
        </authorList>
    </citation>
    <scope>NUCLEOTIDE SEQUENCE</scope>
    <source>
        <strain evidence="9">Rmic-2018</strain>
        <tissue evidence="9">Larvae</tissue>
    </source>
</reference>
<comment type="similarity">
    <text evidence="7">Belongs to the DHHC palmitoyltransferase family.</text>
</comment>
<dbReference type="EMBL" id="JABSTU010000009">
    <property type="protein sequence ID" value="KAH8021186.1"/>
    <property type="molecule type" value="Genomic_DNA"/>
</dbReference>
<evidence type="ECO:0000259" key="8">
    <source>
        <dbReference type="Pfam" id="PF01529"/>
    </source>
</evidence>
<comment type="catalytic activity">
    <reaction evidence="7">
        <text>L-cysteinyl-[protein] + hexadecanoyl-CoA = S-hexadecanoyl-L-cysteinyl-[protein] + CoA</text>
        <dbReference type="Rhea" id="RHEA:36683"/>
        <dbReference type="Rhea" id="RHEA-COMP:10131"/>
        <dbReference type="Rhea" id="RHEA-COMP:11032"/>
        <dbReference type="ChEBI" id="CHEBI:29950"/>
        <dbReference type="ChEBI" id="CHEBI:57287"/>
        <dbReference type="ChEBI" id="CHEBI:57379"/>
        <dbReference type="ChEBI" id="CHEBI:74151"/>
        <dbReference type="EC" id="2.3.1.225"/>
    </reaction>
</comment>
<keyword evidence="5 7" id="KW-0472">Membrane</keyword>
<reference evidence="9" key="1">
    <citation type="journal article" date="2020" name="Cell">
        <title>Large-Scale Comparative Analyses of Tick Genomes Elucidate Their Genetic Diversity and Vector Capacities.</title>
        <authorList>
            <consortium name="Tick Genome and Microbiome Consortium (TIGMIC)"/>
            <person name="Jia N."/>
            <person name="Wang J."/>
            <person name="Shi W."/>
            <person name="Du L."/>
            <person name="Sun Y."/>
            <person name="Zhan W."/>
            <person name="Jiang J.F."/>
            <person name="Wang Q."/>
            <person name="Zhang B."/>
            <person name="Ji P."/>
            <person name="Bell-Sakyi L."/>
            <person name="Cui X.M."/>
            <person name="Yuan T.T."/>
            <person name="Jiang B.G."/>
            <person name="Yang W.F."/>
            <person name="Lam T.T."/>
            <person name="Chang Q.C."/>
            <person name="Ding S.J."/>
            <person name="Wang X.J."/>
            <person name="Zhu J.G."/>
            <person name="Ruan X.D."/>
            <person name="Zhao L."/>
            <person name="Wei J.T."/>
            <person name="Ye R.Z."/>
            <person name="Que T.C."/>
            <person name="Du C.H."/>
            <person name="Zhou Y.H."/>
            <person name="Cheng J.X."/>
            <person name="Dai P.F."/>
            <person name="Guo W.B."/>
            <person name="Han X.H."/>
            <person name="Huang E.J."/>
            <person name="Li L.F."/>
            <person name="Wei W."/>
            <person name="Gao Y.C."/>
            <person name="Liu J.Z."/>
            <person name="Shao H.Z."/>
            <person name="Wang X."/>
            <person name="Wang C.C."/>
            <person name="Yang T.C."/>
            <person name="Huo Q.B."/>
            <person name="Li W."/>
            <person name="Chen H.Y."/>
            <person name="Chen S.E."/>
            <person name="Zhou L.G."/>
            <person name="Ni X.B."/>
            <person name="Tian J.H."/>
            <person name="Sheng Y."/>
            <person name="Liu T."/>
            <person name="Pan Y.S."/>
            <person name="Xia L.Y."/>
            <person name="Li J."/>
            <person name="Zhao F."/>
            <person name="Cao W.C."/>
        </authorList>
    </citation>
    <scope>NUCLEOTIDE SEQUENCE</scope>
    <source>
        <strain evidence="9">Rmic-2018</strain>
    </source>
</reference>
<evidence type="ECO:0000256" key="3">
    <source>
        <dbReference type="ARBA" id="ARBA00022692"/>
    </source>
</evidence>
<name>A0A9J6DGT5_RHIMP</name>
<dbReference type="EC" id="2.3.1.225" evidence="7"/>
<dbReference type="GO" id="GO:0016020">
    <property type="term" value="C:membrane"/>
    <property type="evidence" value="ECO:0007669"/>
    <property type="project" value="UniProtKB-SubCell"/>
</dbReference>
<evidence type="ECO:0000313" key="10">
    <source>
        <dbReference type="Proteomes" id="UP000821866"/>
    </source>
</evidence>
<evidence type="ECO:0000313" key="9">
    <source>
        <dbReference type="EMBL" id="KAH8021186.1"/>
    </source>
</evidence>
<evidence type="ECO:0000256" key="4">
    <source>
        <dbReference type="ARBA" id="ARBA00022989"/>
    </source>
</evidence>
<feature type="domain" description="Palmitoyltransferase DHHC" evidence="8">
    <location>
        <begin position="128"/>
        <end position="246"/>
    </location>
</feature>
<dbReference type="AlphaFoldDB" id="A0A9J6DGT5"/>
<comment type="subcellular location">
    <subcellularLocation>
        <location evidence="1">Membrane</location>
        <topology evidence="1">Multi-pass membrane protein</topology>
    </subcellularLocation>
</comment>
<feature type="transmembrane region" description="Helical" evidence="7">
    <location>
        <begin position="171"/>
        <end position="194"/>
    </location>
</feature>
<feature type="transmembrane region" description="Helical" evidence="7">
    <location>
        <begin position="52"/>
        <end position="70"/>
    </location>
</feature>
<gene>
    <name evidence="9" type="ORF">HPB51_012581</name>
</gene>
<organism evidence="9 10">
    <name type="scientific">Rhipicephalus microplus</name>
    <name type="common">Cattle tick</name>
    <name type="synonym">Boophilus microplus</name>
    <dbReference type="NCBI Taxonomy" id="6941"/>
    <lineage>
        <taxon>Eukaryota</taxon>
        <taxon>Metazoa</taxon>
        <taxon>Ecdysozoa</taxon>
        <taxon>Arthropoda</taxon>
        <taxon>Chelicerata</taxon>
        <taxon>Arachnida</taxon>
        <taxon>Acari</taxon>
        <taxon>Parasitiformes</taxon>
        <taxon>Ixodida</taxon>
        <taxon>Ixodoidea</taxon>
        <taxon>Ixodidae</taxon>
        <taxon>Rhipicephalinae</taxon>
        <taxon>Rhipicephalus</taxon>
        <taxon>Boophilus</taxon>
    </lineage>
</organism>
<comment type="domain">
    <text evidence="7">The DHHC domain is required for palmitoyltransferase activity.</text>
</comment>
<keyword evidence="4 7" id="KW-1133">Transmembrane helix</keyword>
<dbReference type="PROSITE" id="PS50216">
    <property type="entry name" value="DHHC"/>
    <property type="match status" value="1"/>
</dbReference>
<accession>A0A9J6DGT5</accession>
<comment type="caution">
    <text evidence="9">The sequence shown here is derived from an EMBL/GenBank/DDBJ whole genome shotgun (WGS) entry which is preliminary data.</text>
</comment>
<keyword evidence="2 7" id="KW-0808">Transferase</keyword>
<sequence>MSGYVYVLVLKAIKRVCCWLPALFAITTITETYYAYLVVFCGRYVKEDNLRFALATVFHMLFLMCLWSYAQTTFTPPSSVPYRFRFTNVERQEMTRCVRDKVRTSALLETMARERNVLTRCVDGSVSCCDNCKLIKPDRCHHCSACRRCVLKMDHHCPWFNNCVCFSTYKFFLLTLFYCVLLAAYVMASVSIYLLDKYPRRSLLHRPRHIKFLLVMGATLFVVLAIFIGIHVSLVARNATSLEAMRAPTFKRAGDSFDIGRRENFMQVFGVHPVLWLVPVFTSLGDGCHFPTKLQSEVQSIVVDPLEHAAPVDKAAVSDVGAGGEACLQTSRVSITPKKSVSSITAELTTHSECSSTTLDTTAYDAGQALGAGSLEVLVVSLAASECSRILIANADGTVPQAANNNAATLELVGSRSRRTRCTGRRLKVWSLQLPRGLRRALLSVCNLNNVTRLLRYSK</sequence>
<evidence type="ECO:0000256" key="6">
    <source>
        <dbReference type="ARBA" id="ARBA00023315"/>
    </source>
</evidence>
<dbReference type="VEuPathDB" id="VectorBase:LOC119173689"/>
<evidence type="ECO:0000256" key="7">
    <source>
        <dbReference type="RuleBase" id="RU079119"/>
    </source>
</evidence>
<dbReference type="Proteomes" id="UP000821866">
    <property type="component" value="Chromosome 7"/>
</dbReference>
<keyword evidence="10" id="KW-1185">Reference proteome</keyword>
<evidence type="ECO:0000256" key="5">
    <source>
        <dbReference type="ARBA" id="ARBA00023136"/>
    </source>
</evidence>
<dbReference type="GO" id="GO:0019706">
    <property type="term" value="F:protein-cysteine S-palmitoyltransferase activity"/>
    <property type="evidence" value="ECO:0007669"/>
    <property type="project" value="UniProtKB-EC"/>
</dbReference>
<evidence type="ECO:0000256" key="1">
    <source>
        <dbReference type="ARBA" id="ARBA00004141"/>
    </source>
</evidence>
<dbReference type="InterPro" id="IPR001594">
    <property type="entry name" value="Palmitoyltrfase_DHHC"/>
</dbReference>
<dbReference type="InterPro" id="IPR039859">
    <property type="entry name" value="PFA4/ZDH16/20/ERF2-like"/>
</dbReference>
<feature type="transmembrane region" description="Helical" evidence="7">
    <location>
        <begin position="20"/>
        <end position="40"/>
    </location>
</feature>
<evidence type="ECO:0000256" key="2">
    <source>
        <dbReference type="ARBA" id="ARBA00022679"/>
    </source>
</evidence>
<feature type="transmembrane region" description="Helical" evidence="7">
    <location>
        <begin position="214"/>
        <end position="236"/>
    </location>
</feature>
<proteinExistence type="inferred from homology"/>
<dbReference type="Pfam" id="PF01529">
    <property type="entry name" value="DHHC"/>
    <property type="match status" value="1"/>
</dbReference>
<keyword evidence="3 7" id="KW-0812">Transmembrane</keyword>